<evidence type="ECO:0000313" key="2">
    <source>
        <dbReference type="EMBL" id="KAF3960367.1"/>
    </source>
</evidence>
<dbReference type="AlphaFoldDB" id="A0A8J4QX31"/>
<dbReference type="EMBL" id="JRKL02002120">
    <property type="protein sequence ID" value="KAF3960367.1"/>
    <property type="molecule type" value="Genomic_DNA"/>
</dbReference>
<dbReference type="Gene3D" id="3.40.50.2300">
    <property type="match status" value="1"/>
</dbReference>
<dbReference type="Gene3D" id="1.10.10.60">
    <property type="entry name" value="Homeodomain-like"/>
    <property type="match status" value="1"/>
</dbReference>
<reference evidence="2" key="1">
    <citation type="submission" date="2020-03" db="EMBL/GenBank/DDBJ databases">
        <title>Castanea mollissima Vanexum genome sequencing.</title>
        <authorList>
            <person name="Staton M."/>
        </authorList>
    </citation>
    <scope>NUCLEOTIDE SEQUENCE</scope>
    <source>
        <tissue evidence="2">Leaf</tissue>
    </source>
</reference>
<dbReference type="SUPFAM" id="SSF52172">
    <property type="entry name" value="CheY-like"/>
    <property type="match status" value="1"/>
</dbReference>
<keyword evidence="3" id="KW-1185">Reference proteome</keyword>
<dbReference type="InterPro" id="IPR011006">
    <property type="entry name" value="CheY-like_superfamily"/>
</dbReference>
<accession>A0A8J4QX31</accession>
<comment type="caution">
    <text evidence="2">The sequence shown here is derived from an EMBL/GenBank/DDBJ whole genome shotgun (WGS) entry which is preliminary data.</text>
</comment>
<sequence>MGDRVEGRGVLLVAGAENPEEFFHDLIKVIEDHSYEVFKCNGVDGFLSQIKKNRIDIILTEGNLLDPMYVSQHLPQILRGMNLPVIMISSNDNNINSHYHWSVSHIVRPMLDLVGNFFYDRIFKSGEVKRLKEEIKQVEFPDEEKRLNEEVEHDELPDEEKLPEEKRLKEEVEHAELPDEENKKKLEREKAGEHHQRMVWTGDRERMFVKIVTELDKNGKATGKKVREFMQA</sequence>
<proteinExistence type="predicted"/>
<evidence type="ECO:0000256" key="1">
    <source>
        <dbReference type="SAM" id="MobiDB-lite"/>
    </source>
</evidence>
<protein>
    <submittedName>
        <fullName evidence="2">Uncharacterized protein</fullName>
    </submittedName>
</protein>
<feature type="compositionally biased region" description="Basic and acidic residues" evidence="1">
    <location>
        <begin position="159"/>
        <end position="199"/>
    </location>
</feature>
<name>A0A8J4QX31_9ROSI</name>
<feature type="region of interest" description="Disordered" evidence="1">
    <location>
        <begin position="148"/>
        <end position="199"/>
    </location>
</feature>
<gene>
    <name evidence="2" type="ORF">CMV_014912</name>
</gene>
<evidence type="ECO:0000313" key="3">
    <source>
        <dbReference type="Proteomes" id="UP000737018"/>
    </source>
</evidence>
<dbReference type="OrthoDB" id="10447317at2759"/>
<dbReference type="Proteomes" id="UP000737018">
    <property type="component" value="Unassembled WGS sequence"/>
</dbReference>
<organism evidence="2 3">
    <name type="scientific">Castanea mollissima</name>
    <name type="common">Chinese chestnut</name>
    <dbReference type="NCBI Taxonomy" id="60419"/>
    <lineage>
        <taxon>Eukaryota</taxon>
        <taxon>Viridiplantae</taxon>
        <taxon>Streptophyta</taxon>
        <taxon>Embryophyta</taxon>
        <taxon>Tracheophyta</taxon>
        <taxon>Spermatophyta</taxon>
        <taxon>Magnoliopsida</taxon>
        <taxon>eudicotyledons</taxon>
        <taxon>Gunneridae</taxon>
        <taxon>Pentapetalae</taxon>
        <taxon>rosids</taxon>
        <taxon>fabids</taxon>
        <taxon>Fagales</taxon>
        <taxon>Fagaceae</taxon>
        <taxon>Castanea</taxon>
    </lineage>
</organism>